<organism evidence="3 4">
    <name type="scientific">Plasmodium relictum</name>
    <dbReference type="NCBI Taxonomy" id="85471"/>
    <lineage>
        <taxon>Eukaryota</taxon>
        <taxon>Sar</taxon>
        <taxon>Alveolata</taxon>
        <taxon>Apicomplexa</taxon>
        <taxon>Aconoidasida</taxon>
        <taxon>Haemosporida</taxon>
        <taxon>Plasmodiidae</taxon>
        <taxon>Plasmodium</taxon>
        <taxon>Plasmodium (Haemamoeba)</taxon>
    </lineage>
</organism>
<name>A0A1J1HEH0_PLARL</name>
<feature type="region of interest" description="Disordered" evidence="1">
    <location>
        <begin position="574"/>
        <end position="598"/>
    </location>
</feature>
<evidence type="ECO:0000313" key="3">
    <source>
        <dbReference type="EMBL" id="CRH02450.1"/>
    </source>
</evidence>
<feature type="transmembrane region" description="Helical" evidence="2">
    <location>
        <begin position="7"/>
        <end position="24"/>
    </location>
</feature>
<dbReference type="Proteomes" id="UP000220158">
    <property type="component" value="Chromosome 14"/>
</dbReference>
<reference evidence="3 4" key="1">
    <citation type="submission" date="2015-04" db="EMBL/GenBank/DDBJ databases">
        <authorList>
            <consortium name="Pathogen Informatics"/>
        </authorList>
    </citation>
    <scope>NUCLEOTIDE SEQUENCE [LARGE SCALE GENOMIC DNA]</scope>
    <source>
        <strain evidence="3 4">SGS1</strain>
    </source>
</reference>
<keyword evidence="4" id="KW-1185">Reference proteome</keyword>
<dbReference type="PANTHER" id="PTHR15375:SF27">
    <property type="entry name" value="DBF4-TYPE DOMAIN-CONTAINING PROTEIN"/>
    <property type="match status" value="1"/>
</dbReference>
<dbReference type="PANTHER" id="PTHR15375">
    <property type="entry name" value="ACTIVATOR OF S-PHASE KINASE-RELATED"/>
    <property type="match status" value="1"/>
</dbReference>
<evidence type="ECO:0000256" key="2">
    <source>
        <dbReference type="SAM" id="Phobius"/>
    </source>
</evidence>
<dbReference type="OMA" id="FYNYTFQ"/>
<protein>
    <submittedName>
        <fullName evidence="3">Rhoptry protein 2, putative</fullName>
    </submittedName>
</protein>
<dbReference type="RefSeq" id="XP_028534970.1">
    <property type="nucleotide sequence ID" value="XM_028679237.1"/>
</dbReference>
<accession>A0A1J1HEH0</accession>
<feature type="compositionally biased region" description="Polar residues" evidence="1">
    <location>
        <begin position="579"/>
        <end position="594"/>
    </location>
</feature>
<gene>
    <name evidence="3" type="primary">PRP2</name>
    <name evidence="3" type="ORF">PRELSG_1417800</name>
</gene>
<dbReference type="InterPro" id="IPR051590">
    <property type="entry name" value="Replication_Regulatory_Kinase"/>
</dbReference>
<dbReference type="GeneID" id="39738610"/>
<evidence type="ECO:0000313" key="4">
    <source>
        <dbReference type="Proteomes" id="UP000220158"/>
    </source>
</evidence>
<sequence length="1221" mass="144447">MIWGRSIIYLIFFYFFLKASYIWANDQICDFNFNVKKLYDIYDKYNGNKVDADNSNSCNNLESLNSVKAFWMLKLKALCTEKTSILDKHVLNNICSKKFDVPHIRLNEITVGNNIVNLEFVCAHFLYNNNKEIIKCIKSNSLKNYLDSFHIAFDISISQELLKQSDNVDFILNLKDLNGLNLVKKIIDDSLCRIHSSVHTIMNKNDLDILKALVGLCTKLGFHNHFIITDNIHPLFYPLYSKVPYSLNKLNFNLENTTLYYSNYEYFLYNIKLAESEYTLSSYISPSVLKISQNNSFITWIGLKRDNNIYSRKFDELYELLSKIKYIERIIYCYSKYTSRYYENSISHFLRYIPEDKRDIMQNNGNIFIYIINTLCNNIPSIHQCVDKIISLNGTYDTYFKNFMINFIYYNASCAFNCNAVDLGKLYNDENLWDILIKYFSHSYLVKYKKKASSTTGLSDEYSELSKLYYTNYDYDYIHSGKWRKEINLDNEEAILKPSDDNIEYEFYNYTFQSLDLNNYSFFTLKSKTHEDNICQIASFIESNGKKYVHVNQYINNFFNKNNRRVLSHDDEIKETNNDGHSQNKNNNDTYNTSSDKDIFENDEENEHSDHMDRFNLFDNFLGDYKDGNGFLDILKNNNLFNNHKLFENIYGDGEDGEEDYSDSYSEEFDIEKHKIHTKIGDIYPLKRSYELKELLEIYEIHPNFSNSDEEIRKKFFRNDFFGKNAFTVQDVQTKVPNFYKYYYEIKKELNNLNDQDNSHYNMLLNNYSYDPTIFSKMNINFACTKSGTWPVRKVSGRWISDVLCEAYFVPQLVYNNQYAENKKKSNKKKDNTDEIDTKLYSLKEETRLIGIEFEEQEPHRCAISYLGDEVKKNQLPVSASLLLKLATGFCILHGFKIVWIADSSFDIHTNIYLRYTSILEKGITYYEKTRFELYGATRLVPQLDYIASGLNIKNNFITSSVFKNGYSLISFPGVDLKFHLLMSKKIKEMIYNLKFDCHSWTYKGCSEYYPLMRESKKNSSNNNDTIIFNGKYTDKEKDVMLQCSFMHDKTFIELNKMFPKECTFGSRIGDCHQKIRKSIPCYDKNSCKYQVYIYEEFLKPRNHLNLLYEHFIKVSESLTKLARPYYLQSLLSLEHDIQIKKSNGEKAEYEEILLFILKNSVYYVSWATSSEFWKRAVHVQDVDYINTKTSEDNRELFCPVAYAHEFIRHMLSQYMKFPNI</sequence>
<keyword evidence="2" id="KW-1133">Transmembrane helix</keyword>
<dbReference type="KEGG" id="prel:PRELSG_1417800"/>
<dbReference type="EMBL" id="LN835309">
    <property type="protein sequence ID" value="CRH02450.1"/>
    <property type="molecule type" value="Genomic_DNA"/>
</dbReference>
<dbReference type="AlphaFoldDB" id="A0A1J1HEH0"/>
<dbReference type="OrthoDB" id="337624at2759"/>
<dbReference type="VEuPathDB" id="PlasmoDB:PRELSG_1417800"/>
<keyword evidence="2" id="KW-0812">Transmembrane</keyword>
<keyword evidence="2" id="KW-0472">Membrane</keyword>
<proteinExistence type="predicted"/>
<evidence type="ECO:0000256" key="1">
    <source>
        <dbReference type="SAM" id="MobiDB-lite"/>
    </source>
</evidence>